<organism evidence="1 2">
    <name type="scientific">Aldrovandia affinis</name>
    <dbReference type="NCBI Taxonomy" id="143900"/>
    <lineage>
        <taxon>Eukaryota</taxon>
        <taxon>Metazoa</taxon>
        <taxon>Chordata</taxon>
        <taxon>Craniata</taxon>
        <taxon>Vertebrata</taxon>
        <taxon>Euteleostomi</taxon>
        <taxon>Actinopterygii</taxon>
        <taxon>Neopterygii</taxon>
        <taxon>Teleostei</taxon>
        <taxon>Notacanthiformes</taxon>
        <taxon>Halosauridae</taxon>
        <taxon>Aldrovandia</taxon>
    </lineage>
</organism>
<reference evidence="1" key="1">
    <citation type="journal article" date="2023" name="Science">
        <title>Genome structures resolve the early diversification of teleost fishes.</title>
        <authorList>
            <person name="Parey E."/>
            <person name="Louis A."/>
            <person name="Montfort J."/>
            <person name="Bouchez O."/>
            <person name="Roques C."/>
            <person name="Iampietro C."/>
            <person name="Lluch J."/>
            <person name="Castinel A."/>
            <person name="Donnadieu C."/>
            <person name="Desvignes T."/>
            <person name="Floi Bucao C."/>
            <person name="Jouanno E."/>
            <person name="Wen M."/>
            <person name="Mejri S."/>
            <person name="Dirks R."/>
            <person name="Jansen H."/>
            <person name="Henkel C."/>
            <person name="Chen W.J."/>
            <person name="Zahm M."/>
            <person name="Cabau C."/>
            <person name="Klopp C."/>
            <person name="Thompson A.W."/>
            <person name="Robinson-Rechavi M."/>
            <person name="Braasch I."/>
            <person name="Lecointre G."/>
            <person name="Bobe J."/>
            <person name="Postlethwait J.H."/>
            <person name="Berthelot C."/>
            <person name="Roest Crollius H."/>
            <person name="Guiguen Y."/>
        </authorList>
    </citation>
    <scope>NUCLEOTIDE SEQUENCE</scope>
    <source>
        <strain evidence="1">NC1722</strain>
    </source>
</reference>
<gene>
    <name evidence="1" type="ORF">AAFF_G00015160</name>
</gene>
<dbReference type="Proteomes" id="UP001221898">
    <property type="component" value="Unassembled WGS sequence"/>
</dbReference>
<evidence type="ECO:0000313" key="1">
    <source>
        <dbReference type="EMBL" id="KAJ8396678.1"/>
    </source>
</evidence>
<name>A0AAD7S6F8_9TELE</name>
<dbReference type="AlphaFoldDB" id="A0AAD7S6F8"/>
<dbReference type="EMBL" id="JAINUG010000104">
    <property type="protein sequence ID" value="KAJ8396678.1"/>
    <property type="molecule type" value="Genomic_DNA"/>
</dbReference>
<accession>A0AAD7S6F8</accession>
<sequence length="112" mass="12551">MSRAPGAEEEPPLRHQILCCCGTWNKTALRAPLNAKGRCQSQRRENNTSQRVPEPVKAVLIRGGRSLCLALHRPGRGEPDARLTWPRPHCGPIRSRRTEDFPLPLTVRSLTP</sequence>
<protein>
    <submittedName>
        <fullName evidence="1">Uncharacterized protein</fullName>
    </submittedName>
</protein>
<evidence type="ECO:0000313" key="2">
    <source>
        <dbReference type="Proteomes" id="UP001221898"/>
    </source>
</evidence>
<comment type="caution">
    <text evidence="1">The sequence shown here is derived from an EMBL/GenBank/DDBJ whole genome shotgun (WGS) entry which is preliminary data.</text>
</comment>
<keyword evidence="2" id="KW-1185">Reference proteome</keyword>
<proteinExistence type="predicted"/>